<dbReference type="GO" id="GO:0006355">
    <property type="term" value="P:regulation of DNA-templated transcription"/>
    <property type="evidence" value="ECO:0007669"/>
    <property type="project" value="InterPro"/>
</dbReference>
<gene>
    <name evidence="2" type="ORF">mMyoMyo1_021109</name>
</gene>
<feature type="domain" description="KRAB" evidence="1">
    <location>
        <begin position="9"/>
        <end position="100"/>
    </location>
</feature>
<dbReference type="AlphaFoldDB" id="A0A7J7QUV1"/>
<reference evidence="2 3" key="1">
    <citation type="journal article" date="2020" name="Nature">
        <title>Six reference-quality genomes reveal evolution of bat adaptations.</title>
        <authorList>
            <person name="Jebb D."/>
            <person name="Huang Z."/>
            <person name="Pippel M."/>
            <person name="Hughes G.M."/>
            <person name="Lavrichenko K."/>
            <person name="Devanna P."/>
            <person name="Winkler S."/>
            <person name="Jermiin L.S."/>
            <person name="Skirmuntt E.C."/>
            <person name="Katzourakis A."/>
            <person name="Burkitt-Gray L."/>
            <person name="Ray D.A."/>
            <person name="Sullivan K.A.M."/>
            <person name="Roscito J.G."/>
            <person name="Kirilenko B.M."/>
            <person name="Davalos L.M."/>
            <person name="Corthals A.P."/>
            <person name="Power M.L."/>
            <person name="Jones G."/>
            <person name="Ransome R.D."/>
            <person name="Dechmann D.K.N."/>
            <person name="Locatelli A.G."/>
            <person name="Puechmaille S.J."/>
            <person name="Fedrigo O."/>
            <person name="Jarvis E.D."/>
            <person name="Hiller M."/>
            <person name="Vernes S.C."/>
            <person name="Myers E.W."/>
            <person name="Teeling E.C."/>
        </authorList>
    </citation>
    <scope>NUCLEOTIDE SEQUENCE [LARGE SCALE GENOMIC DNA]</scope>
    <source>
        <strain evidence="2">MMyoMyo1</strain>
        <tissue evidence="2">Flight muscle</tissue>
    </source>
</reference>
<organism evidence="2 3">
    <name type="scientific">Myotis myotis</name>
    <name type="common">Greater mouse-eared bat</name>
    <name type="synonym">Vespertilio myotis</name>
    <dbReference type="NCBI Taxonomy" id="51298"/>
    <lineage>
        <taxon>Eukaryota</taxon>
        <taxon>Metazoa</taxon>
        <taxon>Chordata</taxon>
        <taxon>Craniata</taxon>
        <taxon>Vertebrata</taxon>
        <taxon>Euteleostomi</taxon>
        <taxon>Mammalia</taxon>
        <taxon>Eutheria</taxon>
        <taxon>Laurasiatheria</taxon>
        <taxon>Chiroptera</taxon>
        <taxon>Yangochiroptera</taxon>
        <taxon>Vespertilionidae</taxon>
        <taxon>Myotis</taxon>
    </lineage>
</organism>
<evidence type="ECO:0000313" key="2">
    <source>
        <dbReference type="EMBL" id="KAF6267495.1"/>
    </source>
</evidence>
<dbReference type="SMART" id="SM00349">
    <property type="entry name" value="KRAB"/>
    <property type="match status" value="1"/>
</dbReference>
<comment type="caution">
    <text evidence="2">The sequence shown here is derived from an EMBL/GenBank/DDBJ whole genome shotgun (WGS) entry which is preliminary data.</text>
</comment>
<evidence type="ECO:0000259" key="1">
    <source>
        <dbReference type="PROSITE" id="PS50805"/>
    </source>
</evidence>
<dbReference type="SUPFAM" id="SSF109640">
    <property type="entry name" value="KRAB domain (Kruppel-associated box)"/>
    <property type="match status" value="1"/>
</dbReference>
<accession>A0A7J7QUV1</accession>
<name>A0A7J7QUV1_MYOMY</name>
<dbReference type="CDD" id="cd07765">
    <property type="entry name" value="KRAB_A-box"/>
    <property type="match status" value="1"/>
</dbReference>
<dbReference type="PANTHER" id="PTHR23232">
    <property type="entry name" value="KRAB DOMAIN C2H2 ZINC FINGER"/>
    <property type="match status" value="1"/>
</dbReference>
<dbReference type="PANTHER" id="PTHR23232:SF133">
    <property type="entry name" value="RIKEN CDNA 1700020N01 GENE"/>
    <property type="match status" value="1"/>
</dbReference>
<dbReference type="Pfam" id="PF01352">
    <property type="entry name" value="KRAB"/>
    <property type="match status" value="1"/>
</dbReference>
<dbReference type="InterPro" id="IPR050169">
    <property type="entry name" value="Krueppel_C2H2_ZnF"/>
</dbReference>
<protein>
    <submittedName>
        <fullName evidence="2">Zinc finger protein 584</fullName>
    </submittedName>
</protein>
<dbReference type="EMBL" id="JABWUV010000055">
    <property type="protein sequence ID" value="KAF6267495.1"/>
    <property type="molecule type" value="Genomic_DNA"/>
</dbReference>
<dbReference type="Proteomes" id="UP000527355">
    <property type="component" value="Unassembled WGS sequence"/>
</dbReference>
<dbReference type="InterPro" id="IPR001909">
    <property type="entry name" value="KRAB"/>
</dbReference>
<proteinExistence type="predicted"/>
<evidence type="ECO:0000313" key="3">
    <source>
        <dbReference type="Proteomes" id="UP000527355"/>
    </source>
</evidence>
<dbReference type="InterPro" id="IPR036051">
    <property type="entry name" value="KRAB_dom_sf"/>
</dbReference>
<dbReference type="Gene3D" id="6.10.140.140">
    <property type="match status" value="1"/>
</dbReference>
<dbReference type="PROSITE" id="PS50805">
    <property type="entry name" value="KRAB"/>
    <property type="match status" value="1"/>
</dbReference>
<sequence length="162" mass="17796">MAEEARGPVTFEDVAVYFSREEWTLLTRTQRSLYREVMLENFALTVSLGKALRLRPHTGPPRAVPHGVPVPPKAPGLVPRAGAGPGRGLVSASRPPSVTLRKPWPLAPGFAFFQLKEFARALPGPGLSHGHDMSFHLFSCSVISLKIYFIDFFTERKGEGEG</sequence>
<keyword evidence="3" id="KW-1185">Reference proteome</keyword>